<dbReference type="SUPFAM" id="SSF57884">
    <property type="entry name" value="Ada DNA repair protein, N-terminal domain (N-Ada 10)"/>
    <property type="match status" value="1"/>
</dbReference>
<dbReference type="InterPro" id="IPR044929">
    <property type="entry name" value="DNA/RNA_non-sp_Endonuclease_sf"/>
</dbReference>
<keyword evidence="4" id="KW-0378">Hydrolase</keyword>
<dbReference type="Gene3D" id="3.40.570.10">
    <property type="entry name" value="Extracellular Endonuclease, subunit A"/>
    <property type="match status" value="1"/>
</dbReference>
<keyword evidence="4" id="KW-0540">Nuclease</keyword>
<dbReference type="AlphaFoldDB" id="A0A9D2ENB8"/>
<feature type="compositionally biased region" description="Polar residues" evidence="1">
    <location>
        <begin position="258"/>
        <end position="277"/>
    </location>
</feature>
<dbReference type="InterPro" id="IPR044927">
    <property type="entry name" value="Endonuclea_NS_2"/>
</dbReference>
<feature type="region of interest" description="Disordered" evidence="1">
    <location>
        <begin position="296"/>
        <end position="319"/>
    </location>
</feature>
<feature type="compositionally biased region" description="Basic and acidic residues" evidence="1">
    <location>
        <begin position="296"/>
        <end position="306"/>
    </location>
</feature>
<dbReference type="Gene3D" id="3.40.10.10">
    <property type="entry name" value="DNA Methylphosphotriester Repair Domain"/>
    <property type="match status" value="1"/>
</dbReference>
<accession>A0A9D2ENB8</accession>
<organism evidence="4 5">
    <name type="scientific">Candidatus Anaerobutyricum stercoris</name>
    <dbReference type="NCBI Taxonomy" id="2838457"/>
    <lineage>
        <taxon>Bacteria</taxon>
        <taxon>Bacillati</taxon>
        <taxon>Bacillota</taxon>
        <taxon>Clostridia</taxon>
        <taxon>Lachnospirales</taxon>
        <taxon>Lachnospiraceae</taxon>
        <taxon>Anaerobutyricum</taxon>
    </lineage>
</organism>
<reference evidence="4" key="2">
    <citation type="submission" date="2021-04" db="EMBL/GenBank/DDBJ databases">
        <authorList>
            <person name="Gilroy R."/>
        </authorList>
    </citation>
    <scope>NUCLEOTIDE SEQUENCE</scope>
    <source>
        <strain evidence="4">CHK179-28034</strain>
    </source>
</reference>
<evidence type="ECO:0000313" key="5">
    <source>
        <dbReference type="Proteomes" id="UP000824049"/>
    </source>
</evidence>
<evidence type="ECO:0000313" key="4">
    <source>
        <dbReference type="EMBL" id="HIZ40256.1"/>
    </source>
</evidence>
<name>A0A9D2ENB8_9FIRM</name>
<dbReference type="GO" id="GO:0004519">
    <property type="term" value="F:endonuclease activity"/>
    <property type="evidence" value="ECO:0007669"/>
    <property type="project" value="UniProtKB-KW"/>
</dbReference>
<keyword evidence="2" id="KW-0732">Signal</keyword>
<keyword evidence="4" id="KW-0255">Endonuclease</keyword>
<comment type="caution">
    <text evidence="4">The sequence shown here is derived from an EMBL/GenBank/DDBJ whole genome shotgun (WGS) entry which is preliminary data.</text>
</comment>
<evidence type="ECO:0000256" key="2">
    <source>
        <dbReference type="SAM" id="SignalP"/>
    </source>
</evidence>
<dbReference type="InterPro" id="IPR035451">
    <property type="entry name" value="Ada-like_dom_sf"/>
</dbReference>
<evidence type="ECO:0000256" key="1">
    <source>
        <dbReference type="SAM" id="MobiDB-lite"/>
    </source>
</evidence>
<feature type="region of interest" description="Disordered" evidence="1">
    <location>
        <begin position="229"/>
        <end position="277"/>
    </location>
</feature>
<reference evidence="4" key="1">
    <citation type="journal article" date="2021" name="PeerJ">
        <title>Extensive microbial diversity within the chicken gut microbiome revealed by metagenomics and culture.</title>
        <authorList>
            <person name="Gilroy R."/>
            <person name="Ravi A."/>
            <person name="Getino M."/>
            <person name="Pursley I."/>
            <person name="Horton D.L."/>
            <person name="Alikhan N.F."/>
            <person name="Baker D."/>
            <person name="Gharbi K."/>
            <person name="Hall N."/>
            <person name="Watson M."/>
            <person name="Adriaenssens E.M."/>
            <person name="Foster-Nyarko E."/>
            <person name="Jarju S."/>
            <person name="Secka A."/>
            <person name="Antonio M."/>
            <person name="Oren A."/>
            <person name="Chaudhuri R.R."/>
            <person name="La Ragione R."/>
            <person name="Hildebrand F."/>
            <person name="Pallen M.J."/>
        </authorList>
    </citation>
    <scope>NUCLEOTIDE SEQUENCE</scope>
    <source>
        <strain evidence="4">CHK179-28034</strain>
    </source>
</reference>
<feature type="chain" id="PRO_5039086733" evidence="2">
    <location>
        <begin position="28"/>
        <end position="319"/>
    </location>
</feature>
<dbReference type="PROSITE" id="PS51257">
    <property type="entry name" value="PROKAR_LIPOPROTEIN"/>
    <property type="match status" value="1"/>
</dbReference>
<dbReference type="Proteomes" id="UP000824049">
    <property type="component" value="Unassembled WGS sequence"/>
</dbReference>
<sequence length="319" mass="35182">MNGHFKKHTIILAVFCVLALTSCSSVPDTMLPDSGNISQYDSAAEVPEYDGEPYVEINGNEPDFTEEELTTEVYEEYSDLDELGRCGEAEACVGEELMPTKDRESISSVKPTGWQNEKYDSVDGGYLYNRCHLIGYQLSGENANEENLITGTRYMNTEGMLPFEDMVAEYVHETENHVMYRVTPVFEGDDLVASGVQMEAESVEDDGEGISFNVYVYNVQPDITIDYATGDNWETPENEKNAVGGGASAADTGEKTGAGQSSSSQNEEQTYILNTNTHKFHLPECSGAADIKAKNRQEYTGSREDLTSQGYEPCGRCQP</sequence>
<dbReference type="Pfam" id="PF13930">
    <property type="entry name" value="Endonuclea_NS_2"/>
    <property type="match status" value="1"/>
</dbReference>
<proteinExistence type="predicted"/>
<feature type="signal peptide" evidence="2">
    <location>
        <begin position="1"/>
        <end position="27"/>
    </location>
</feature>
<gene>
    <name evidence="4" type="ORF">H9968_10145</name>
</gene>
<dbReference type="EMBL" id="DXBR01000091">
    <property type="protein sequence ID" value="HIZ40256.1"/>
    <property type="molecule type" value="Genomic_DNA"/>
</dbReference>
<evidence type="ECO:0000259" key="3">
    <source>
        <dbReference type="Pfam" id="PF13930"/>
    </source>
</evidence>
<feature type="domain" description="Type VII secretion system protein EssD-like" evidence="3">
    <location>
        <begin position="75"/>
        <end position="202"/>
    </location>
</feature>
<protein>
    <submittedName>
        <fullName evidence="4">DNA/RNA non-specific endonuclease</fullName>
    </submittedName>
</protein>